<keyword evidence="2" id="KW-1185">Reference proteome</keyword>
<evidence type="ECO:0000313" key="2">
    <source>
        <dbReference type="Proteomes" id="UP001177021"/>
    </source>
</evidence>
<reference evidence="1" key="1">
    <citation type="submission" date="2023-10" db="EMBL/GenBank/DDBJ databases">
        <authorList>
            <person name="Rodriguez Cubillos JULIANA M."/>
            <person name="De Vega J."/>
        </authorList>
    </citation>
    <scope>NUCLEOTIDE SEQUENCE</scope>
</reference>
<gene>
    <name evidence="1" type="ORF">MILVUS5_LOCUS5475</name>
</gene>
<organism evidence="1 2">
    <name type="scientific">Trifolium pratense</name>
    <name type="common">Red clover</name>
    <dbReference type="NCBI Taxonomy" id="57577"/>
    <lineage>
        <taxon>Eukaryota</taxon>
        <taxon>Viridiplantae</taxon>
        <taxon>Streptophyta</taxon>
        <taxon>Embryophyta</taxon>
        <taxon>Tracheophyta</taxon>
        <taxon>Spermatophyta</taxon>
        <taxon>Magnoliopsida</taxon>
        <taxon>eudicotyledons</taxon>
        <taxon>Gunneridae</taxon>
        <taxon>Pentapetalae</taxon>
        <taxon>rosids</taxon>
        <taxon>fabids</taxon>
        <taxon>Fabales</taxon>
        <taxon>Fabaceae</taxon>
        <taxon>Papilionoideae</taxon>
        <taxon>50 kb inversion clade</taxon>
        <taxon>NPAAA clade</taxon>
        <taxon>Hologalegina</taxon>
        <taxon>IRL clade</taxon>
        <taxon>Trifolieae</taxon>
        <taxon>Trifolium</taxon>
    </lineage>
</organism>
<accession>A0ACB0IR39</accession>
<dbReference type="Proteomes" id="UP001177021">
    <property type="component" value="Unassembled WGS sequence"/>
</dbReference>
<sequence length="305" mass="34542">MNFPFSYLFPDIAESLKSVYQSMGTNPHFEMETIISPYEPKIPLPNDFWMVEKTRLLSEGVGFIRDDYNNYFKVYIGNDGDGGCLYDGSVIAMYCGFSKPQKVILSYQIIDNEFQMKVVDDLGEEVKYLGLLFPEDQQSLRSVVPNCVLQSAFVDTASFEPNVLPQLLLREDGVVFGYNGLDDVPLNIEHPDVDINQEYFHWEVKITKSMAAGRNVLHIPKHIADKCFPPDQNSVVLVNQETEQLYLCAVTTSYPPGRCTRRIGRGWYGFAKDARLKHGDKVVFTLPISPEFVLANIIRCAPGNV</sequence>
<evidence type="ECO:0000313" key="1">
    <source>
        <dbReference type="EMBL" id="CAJ2634630.1"/>
    </source>
</evidence>
<dbReference type="EMBL" id="CASHSV030000002">
    <property type="protein sequence ID" value="CAJ2634630.1"/>
    <property type="molecule type" value="Genomic_DNA"/>
</dbReference>
<name>A0ACB0IR39_TRIPR</name>
<protein>
    <submittedName>
        <fullName evidence="1">Uncharacterized protein</fullName>
    </submittedName>
</protein>
<proteinExistence type="predicted"/>
<comment type="caution">
    <text evidence="1">The sequence shown here is derived from an EMBL/GenBank/DDBJ whole genome shotgun (WGS) entry which is preliminary data.</text>
</comment>